<keyword evidence="2" id="KW-0496">Mitochondrion</keyword>
<name>A0A481ZNJ9_9AGAM</name>
<reference evidence="2" key="1">
    <citation type="journal article" date="2017" name="Mitochondrial DNA Part B Resour">
        <title>The complete mitochondrial genome of the edible Basidiomycete mushroom Phlebopus Portentosus.</title>
        <authorList>
            <person name="Jiang L."/>
            <person name="Yang D."/>
            <person name="Cao Y."/>
            <person name="Wang P."/>
            <person name="Zhang Y."/>
            <person name="Zhang K.-Q."/>
            <person name="Xu J."/>
            <person name="Zhang Y."/>
        </authorList>
    </citation>
    <scope>NUCLEOTIDE SEQUENCE</scope>
</reference>
<reference evidence="2" key="2">
    <citation type="submission" date="2019-02" db="EMBL/GenBank/DDBJ databases">
        <authorList>
            <person name="Jiang L."/>
            <person name="Yang D."/>
            <person name="Xu J."/>
            <person name="Zhang Y."/>
        </authorList>
    </citation>
    <scope>NUCLEOTIDE SEQUENCE</scope>
</reference>
<dbReference type="AlphaFoldDB" id="A0A481ZNJ9"/>
<keyword evidence="1" id="KW-0812">Transmembrane</keyword>
<feature type="transmembrane region" description="Helical" evidence="1">
    <location>
        <begin position="190"/>
        <end position="218"/>
    </location>
</feature>
<evidence type="ECO:0000313" key="2">
    <source>
        <dbReference type="EMBL" id="QBL02048.1"/>
    </source>
</evidence>
<proteinExistence type="predicted"/>
<geneLocation type="mitochondrion" evidence="2"/>
<organism evidence="2">
    <name type="scientific">Phlebopus portentosus</name>
    <dbReference type="NCBI Taxonomy" id="80661"/>
    <lineage>
        <taxon>Eukaryota</taxon>
        <taxon>Fungi</taxon>
        <taxon>Dikarya</taxon>
        <taxon>Basidiomycota</taxon>
        <taxon>Agaricomycotina</taxon>
        <taxon>Agaricomycetes</taxon>
        <taxon>Agaricomycetidae</taxon>
        <taxon>Boletales</taxon>
        <taxon>Sclerodermatineae</taxon>
        <taxon>Boletinellaceae</taxon>
        <taxon>Phlebopus</taxon>
    </lineage>
</organism>
<keyword evidence="1" id="KW-1133">Transmembrane helix</keyword>
<gene>
    <name evidence="2" type="primary">orf216</name>
</gene>
<sequence>MMFLIKFKIKLSKIDFLLILFLIYQVSYIIEIIINNLIYYNLGIDYIINMSDNSKNTGDIIPRNRENPDYARLIRYLSTNIAALIVIRPINKTIGLTIANAGNILADIVSNEERANYWIEQYNFYLKYGILRGGQYGIGSFERCINPFNNQGNINNSNTSNFMPNFDFIKDFFSPVEHSIPLETLINVHFIMNLGLFMLVISLLLLTVYFYINLFIWLNKDFLLNKVKNKYALMYVKYVIFKSRIDIIVIGIITFTVLFFIKYILHYLIVHPIVISK</sequence>
<feature type="transmembrane region" description="Helical" evidence="1">
    <location>
        <begin position="16"/>
        <end position="40"/>
    </location>
</feature>
<keyword evidence="1" id="KW-0472">Membrane</keyword>
<feature type="transmembrane region" description="Helical" evidence="1">
    <location>
        <begin position="247"/>
        <end position="269"/>
    </location>
</feature>
<accession>A0A481ZNJ9</accession>
<dbReference type="EMBL" id="MK571437">
    <property type="protein sequence ID" value="QBL02048.1"/>
    <property type="molecule type" value="Genomic_DNA"/>
</dbReference>
<evidence type="ECO:0000256" key="1">
    <source>
        <dbReference type="SAM" id="Phobius"/>
    </source>
</evidence>
<protein>
    <submittedName>
        <fullName evidence="2">Uncharacterized protein</fullName>
    </submittedName>
</protein>